<reference evidence="3 4" key="1">
    <citation type="submission" date="2021-06" db="EMBL/GenBank/DDBJ databases">
        <authorList>
            <person name="Kallberg Y."/>
            <person name="Tangrot J."/>
            <person name="Rosling A."/>
        </authorList>
    </citation>
    <scope>NUCLEOTIDE SEQUENCE [LARGE SCALE GENOMIC DNA]</scope>
    <source>
        <strain evidence="3 4">120-4 pot B 10/14</strain>
    </source>
</reference>
<evidence type="ECO:0000313" key="4">
    <source>
        <dbReference type="Proteomes" id="UP000789901"/>
    </source>
</evidence>
<accession>A0ABM8VXU8</accession>
<sequence>MEKVKNLMKQNNNLTQEIQDLLDKNYNLKKITFRINNFFTKTIILTVSYFFALIEDSAIESPKLFVNEENQFNNSNFTLIENSIIFFFAIVIIELKPILIRLELSKKDFEYELDPFQILFTQAQINSYFSGDNGFTVEDTIKDLVSGRLKPQNLPTIQVALDKNNLFISANNRRLYCYQKAIQKGANFKKIPVRMVRETDERAGFSWKREKSLKIIENKT</sequence>
<keyword evidence="2" id="KW-0472">Membrane</keyword>
<name>A0ABM8VXU8_GIGMA</name>
<organism evidence="3 4">
    <name type="scientific">Gigaspora margarita</name>
    <dbReference type="NCBI Taxonomy" id="4874"/>
    <lineage>
        <taxon>Eukaryota</taxon>
        <taxon>Fungi</taxon>
        <taxon>Fungi incertae sedis</taxon>
        <taxon>Mucoromycota</taxon>
        <taxon>Glomeromycotina</taxon>
        <taxon>Glomeromycetes</taxon>
        <taxon>Diversisporales</taxon>
        <taxon>Gigasporaceae</taxon>
        <taxon>Gigaspora</taxon>
    </lineage>
</organism>
<evidence type="ECO:0000256" key="2">
    <source>
        <dbReference type="SAM" id="Phobius"/>
    </source>
</evidence>
<proteinExistence type="predicted"/>
<keyword evidence="2" id="KW-1133">Transmembrane helix</keyword>
<dbReference type="Proteomes" id="UP000789901">
    <property type="component" value="Unassembled WGS sequence"/>
</dbReference>
<keyword evidence="1" id="KW-0175">Coiled coil</keyword>
<feature type="coiled-coil region" evidence="1">
    <location>
        <begin position="4"/>
        <end position="31"/>
    </location>
</feature>
<evidence type="ECO:0000313" key="3">
    <source>
        <dbReference type="EMBL" id="CAG8473936.1"/>
    </source>
</evidence>
<keyword evidence="2" id="KW-0812">Transmembrane</keyword>
<dbReference type="EMBL" id="CAJVQB010000193">
    <property type="protein sequence ID" value="CAG8473936.1"/>
    <property type="molecule type" value="Genomic_DNA"/>
</dbReference>
<comment type="caution">
    <text evidence="3">The sequence shown here is derived from an EMBL/GenBank/DDBJ whole genome shotgun (WGS) entry which is preliminary data.</text>
</comment>
<gene>
    <name evidence="3" type="ORF">GMARGA_LOCUS910</name>
</gene>
<feature type="transmembrane region" description="Helical" evidence="2">
    <location>
        <begin position="38"/>
        <end position="59"/>
    </location>
</feature>
<keyword evidence="4" id="KW-1185">Reference proteome</keyword>
<evidence type="ECO:0000256" key="1">
    <source>
        <dbReference type="SAM" id="Coils"/>
    </source>
</evidence>
<feature type="transmembrane region" description="Helical" evidence="2">
    <location>
        <begin position="79"/>
        <end position="99"/>
    </location>
</feature>
<protein>
    <submittedName>
        <fullName evidence="3">39710_t:CDS:1</fullName>
    </submittedName>
</protein>